<name>A0A2P4SH54_BAMTH</name>
<gene>
    <name evidence="1" type="ORF">CIB84_012839</name>
</gene>
<sequence length="148" mass="16954">MAEEARAAVRHDWPKPLQLERGNLLTARRRWLRRTLQCGVPLQRLLVVARLREEVAAEEVAALLVNLSRENRQLTCWDSHCERCNKLFLLKQGYHRGLFEAAPQYCRREEVSGLLLLSSSQVLHVVESCSSTTHFLIRALASLQNQGP</sequence>
<dbReference type="InterPro" id="IPR055308">
    <property type="entry name" value="TEX47-like"/>
</dbReference>
<dbReference type="PANTHER" id="PTHR34035:SF1">
    <property type="entry name" value="TESTIS-EXPRESSED PROTEIN 47"/>
    <property type="match status" value="1"/>
</dbReference>
<protein>
    <submittedName>
        <fullName evidence="1">Uncharacterized protein</fullName>
    </submittedName>
</protein>
<evidence type="ECO:0000313" key="1">
    <source>
        <dbReference type="EMBL" id="POI23413.1"/>
    </source>
</evidence>
<dbReference type="OrthoDB" id="548795at2759"/>
<dbReference type="PANTHER" id="PTHR34035">
    <property type="entry name" value="TESTIS-EXPRESSED PROTEIN 47"/>
    <property type="match status" value="1"/>
</dbReference>
<dbReference type="AlphaFoldDB" id="A0A2P4SH54"/>
<reference evidence="1 2" key="1">
    <citation type="submission" date="2018-01" db="EMBL/GenBank/DDBJ databases">
        <title>Comparison of the Chinese Bamboo Partridge and Red Junglefowl genome sequences highlights the importance of demography in genome evolution.</title>
        <authorList>
            <person name="Tiley G.P."/>
            <person name="Kimball R.T."/>
            <person name="Braun E.L."/>
            <person name="Burleigh J.G."/>
        </authorList>
    </citation>
    <scope>NUCLEOTIDE SEQUENCE [LARGE SCALE GENOMIC DNA]</scope>
    <source>
        <strain evidence="1">RTK389</strain>
        <tissue evidence="1">Blood</tissue>
    </source>
</reference>
<evidence type="ECO:0000313" key="2">
    <source>
        <dbReference type="Proteomes" id="UP000237246"/>
    </source>
</evidence>
<keyword evidence="2" id="KW-1185">Reference proteome</keyword>
<feature type="non-terminal residue" evidence="1">
    <location>
        <position position="148"/>
    </location>
</feature>
<organism evidence="1 2">
    <name type="scientific">Bambusicola thoracicus</name>
    <name type="common">Chinese bamboo-partridge</name>
    <name type="synonym">Perdix thoracica</name>
    <dbReference type="NCBI Taxonomy" id="9083"/>
    <lineage>
        <taxon>Eukaryota</taxon>
        <taxon>Metazoa</taxon>
        <taxon>Chordata</taxon>
        <taxon>Craniata</taxon>
        <taxon>Vertebrata</taxon>
        <taxon>Euteleostomi</taxon>
        <taxon>Archelosauria</taxon>
        <taxon>Archosauria</taxon>
        <taxon>Dinosauria</taxon>
        <taxon>Saurischia</taxon>
        <taxon>Theropoda</taxon>
        <taxon>Coelurosauria</taxon>
        <taxon>Aves</taxon>
        <taxon>Neognathae</taxon>
        <taxon>Galloanserae</taxon>
        <taxon>Galliformes</taxon>
        <taxon>Phasianidae</taxon>
        <taxon>Perdicinae</taxon>
        <taxon>Bambusicola</taxon>
    </lineage>
</organism>
<proteinExistence type="predicted"/>
<dbReference type="EMBL" id="PPHD01049245">
    <property type="protein sequence ID" value="POI23413.1"/>
    <property type="molecule type" value="Genomic_DNA"/>
</dbReference>
<dbReference type="Proteomes" id="UP000237246">
    <property type="component" value="Unassembled WGS sequence"/>
</dbReference>
<comment type="caution">
    <text evidence="1">The sequence shown here is derived from an EMBL/GenBank/DDBJ whole genome shotgun (WGS) entry which is preliminary data.</text>
</comment>
<dbReference type="Pfam" id="PF24787">
    <property type="entry name" value="TEX47"/>
    <property type="match status" value="1"/>
</dbReference>
<accession>A0A2P4SH54</accession>